<gene>
    <name evidence="1" type="ORF">BDFB_004985</name>
</gene>
<dbReference type="Proteomes" id="UP000292052">
    <property type="component" value="Unassembled WGS sequence"/>
</dbReference>
<proteinExistence type="predicted"/>
<evidence type="ECO:0000313" key="1">
    <source>
        <dbReference type="EMBL" id="RZB39913.1"/>
    </source>
</evidence>
<dbReference type="OrthoDB" id="10006435at2759"/>
<sequence>MGSEVFANDTSRRSRSEFYLSYCIPSSCEHEDLESSIQEITKKINSFSDFRVTVSVDRLNCQVKNDLTLTTADIIFM</sequence>
<accession>A0A482V9P5</accession>
<dbReference type="AlphaFoldDB" id="A0A482V9P5"/>
<dbReference type="EMBL" id="QDEB01124164">
    <property type="protein sequence ID" value="RZB39913.1"/>
    <property type="molecule type" value="Genomic_DNA"/>
</dbReference>
<name>A0A482V9P5_ASBVE</name>
<comment type="caution">
    <text evidence="1">The sequence shown here is derived from an EMBL/GenBank/DDBJ whole genome shotgun (WGS) entry which is preliminary data.</text>
</comment>
<protein>
    <submittedName>
        <fullName evidence="1">Uncharacterized protein</fullName>
    </submittedName>
</protein>
<keyword evidence="2" id="KW-1185">Reference proteome</keyword>
<organism evidence="1 2">
    <name type="scientific">Asbolus verrucosus</name>
    <name type="common">Desert ironclad beetle</name>
    <dbReference type="NCBI Taxonomy" id="1661398"/>
    <lineage>
        <taxon>Eukaryota</taxon>
        <taxon>Metazoa</taxon>
        <taxon>Ecdysozoa</taxon>
        <taxon>Arthropoda</taxon>
        <taxon>Hexapoda</taxon>
        <taxon>Insecta</taxon>
        <taxon>Pterygota</taxon>
        <taxon>Neoptera</taxon>
        <taxon>Endopterygota</taxon>
        <taxon>Coleoptera</taxon>
        <taxon>Polyphaga</taxon>
        <taxon>Cucujiformia</taxon>
        <taxon>Tenebrionidae</taxon>
        <taxon>Pimeliinae</taxon>
        <taxon>Asbolus</taxon>
    </lineage>
</organism>
<reference evidence="1 2" key="1">
    <citation type="submission" date="2017-03" db="EMBL/GenBank/DDBJ databases">
        <title>Genome of the blue death feigning beetle - Asbolus verrucosus.</title>
        <authorList>
            <person name="Rider S.D."/>
        </authorList>
    </citation>
    <scope>NUCLEOTIDE SEQUENCE [LARGE SCALE GENOMIC DNA]</scope>
    <source>
        <strain evidence="1">Butters</strain>
        <tissue evidence="1">Head and leg muscle</tissue>
    </source>
</reference>
<evidence type="ECO:0000313" key="2">
    <source>
        <dbReference type="Proteomes" id="UP000292052"/>
    </source>
</evidence>